<evidence type="ECO:0000313" key="12">
    <source>
        <dbReference type="EMBL" id="KDO86886.1"/>
    </source>
</evidence>
<evidence type="ECO:0000313" key="13">
    <source>
        <dbReference type="Proteomes" id="UP000027120"/>
    </source>
</evidence>
<dbReference type="Gene3D" id="2.60.120.330">
    <property type="entry name" value="B-lactam Antibiotic, Isopenicillin N Synthase, Chain"/>
    <property type="match status" value="1"/>
</dbReference>
<evidence type="ECO:0000256" key="3">
    <source>
        <dbReference type="ARBA" id="ARBA00022964"/>
    </source>
</evidence>
<sequence>MVVASASAIRTKKTRAVGVPTIDLSLENKELLIKQIVSACEEYGFFKVTNHGVPREIISRLEDEGVDFFDKPVREKQRAGPACPLGYGSRNIGFNGDSGELEYLLLHANPTSIAERSKTISNDPLKFSRAANDYVHAVRGLTCEILDLAAEGLGVRDRFVFSRLIRDVHSDSILRLNHYPPVEDWDPHNSRVGFGDHSDPQILTLLRSNNVGGFQIRLNDGLWVPVPPDPTGFYVLVGDALQVLTNGRFRSVRHRAITNSLNSRMSMVYFGAPPLDAWITSLPETVSLQRPSLYMPFTWGEYKKAVYSLRLGESRLDLFKIRPGDKTGL</sequence>
<dbReference type="GO" id="GO:0046872">
    <property type="term" value="F:metal ion binding"/>
    <property type="evidence" value="ECO:0007669"/>
    <property type="project" value="UniProtKB-KW"/>
</dbReference>
<dbReference type="SMR" id="A0A067HG46"/>
<keyword evidence="2 10" id="KW-0479">Metal-binding</keyword>
<evidence type="ECO:0000256" key="8">
    <source>
        <dbReference type="ARBA" id="ARBA00061282"/>
    </source>
</evidence>
<dbReference type="PANTHER" id="PTHR47990">
    <property type="entry name" value="2-OXOGLUTARATE (2OG) AND FE(II)-DEPENDENT OXYGENASE SUPERFAMILY PROTEIN-RELATED"/>
    <property type="match status" value="1"/>
</dbReference>
<evidence type="ECO:0000256" key="5">
    <source>
        <dbReference type="ARBA" id="ARBA00023004"/>
    </source>
</evidence>
<dbReference type="STRING" id="2711.A0A067HG46"/>
<keyword evidence="5 10" id="KW-0408">Iron</keyword>
<dbReference type="eggNOG" id="KOG0143">
    <property type="taxonomic scope" value="Eukaryota"/>
</dbReference>
<organism evidence="12 13">
    <name type="scientific">Citrus sinensis</name>
    <name type="common">Sweet orange</name>
    <name type="synonym">Citrus aurantium var. sinensis</name>
    <dbReference type="NCBI Taxonomy" id="2711"/>
    <lineage>
        <taxon>Eukaryota</taxon>
        <taxon>Viridiplantae</taxon>
        <taxon>Streptophyta</taxon>
        <taxon>Embryophyta</taxon>
        <taxon>Tracheophyta</taxon>
        <taxon>Spermatophyta</taxon>
        <taxon>Magnoliopsida</taxon>
        <taxon>eudicotyledons</taxon>
        <taxon>Gunneridae</taxon>
        <taxon>Pentapetalae</taxon>
        <taxon>rosids</taxon>
        <taxon>malvids</taxon>
        <taxon>Sapindales</taxon>
        <taxon>Rutaceae</taxon>
        <taxon>Aurantioideae</taxon>
        <taxon>Citrus</taxon>
    </lineage>
</organism>
<keyword evidence="3" id="KW-0223">Dioxygenase</keyword>
<comment type="pathway">
    <text evidence="6">Plant hormone biosynthesis; gibberellin biosynthesis.</text>
</comment>
<dbReference type="InterPro" id="IPR044861">
    <property type="entry name" value="IPNS-like_FE2OG_OXY"/>
</dbReference>
<proteinExistence type="inferred from homology"/>
<gene>
    <name evidence="12" type="ORF">CISIN_1g048702mg</name>
</gene>
<reference evidence="12 13" key="1">
    <citation type="submission" date="2014-04" db="EMBL/GenBank/DDBJ databases">
        <authorList>
            <consortium name="International Citrus Genome Consortium"/>
            <person name="Gmitter F."/>
            <person name="Chen C."/>
            <person name="Farmerie W."/>
            <person name="Harkins T."/>
            <person name="Desany B."/>
            <person name="Mohiuddin M."/>
            <person name="Kodira C."/>
            <person name="Borodovsky M."/>
            <person name="Lomsadze A."/>
            <person name="Burns P."/>
            <person name="Jenkins J."/>
            <person name="Prochnik S."/>
            <person name="Shu S."/>
            <person name="Chapman J."/>
            <person name="Pitluck S."/>
            <person name="Schmutz J."/>
            <person name="Rokhsar D."/>
        </authorList>
    </citation>
    <scope>NUCLEOTIDE SEQUENCE</scope>
</reference>
<evidence type="ECO:0000256" key="10">
    <source>
        <dbReference type="RuleBase" id="RU003682"/>
    </source>
</evidence>
<dbReference type="GO" id="GO:0045487">
    <property type="term" value="P:gibberellin catabolic process"/>
    <property type="evidence" value="ECO:0000318"/>
    <property type="project" value="GO_Central"/>
</dbReference>
<comment type="pathway">
    <text evidence="1">Hormone biosynthesis.</text>
</comment>
<protein>
    <recommendedName>
        <fullName evidence="9">gibberellin 2beta-dioxygenase</fullName>
        <ecNumber evidence="9">1.14.11.13</ecNumber>
    </recommendedName>
</protein>
<name>A0A067HG46_CITSI</name>
<dbReference type="GO" id="GO:0009416">
    <property type="term" value="P:response to light stimulus"/>
    <property type="evidence" value="ECO:0000318"/>
    <property type="project" value="GO_Central"/>
</dbReference>
<dbReference type="InterPro" id="IPR050231">
    <property type="entry name" value="Iron_ascorbate_oxido_reductase"/>
</dbReference>
<dbReference type="SUPFAM" id="SSF51197">
    <property type="entry name" value="Clavaminate synthase-like"/>
    <property type="match status" value="1"/>
</dbReference>
<comment type="similarity">
    <text evidence="8">Belongs to the iron/ascorbate-dependent oxidoreductase family. GA2OX subfamily.</text>
</comment>
<evidence type="ECO:0000256" key="6">
    <source>
        <dbReference type="ARBA" id="ARBA00037909"/>
    </source>
</evidence>
<evidence type="ECO:0000256" key="2">
    <source>
        <dbReference type="ARBA" id="ARBA00022723"/>
    </source>
</evidence>
<keyword evidence="13" id="KW-1185">Reference proteome</keyword>
<dbReference type="InterPro" id="IPR027443">
    <property type="entry name" value="IPNS-like_sf"/>
</dbReference>
<dbReference type="EC" id="1.14.11.13" evidence="9"/>
<dbReference type="Proteomes" id="UP000027120">
    <property type="component" value="Unassembled WGS sequence"/>
</dbReference>
<dbReference type="PaxDb" id="2711-XP_006492455.1"/>
<comment type="catalytic activity">
    <reaction evidence="7">
        <text>gibberellin A1 + 2-oxoglutarate + O2 = gibberellin A8 + succinate + CO2</text>
        <dbReference type="Rhea" id="RHEA:15005"/>
        <dbReference type="ChEBI" id="CHEBI:15379"/>
        <dbReference type="ChEBI" id="CHEBI:16526"/>
        <dbReference type="ChEBI" id="CHEBI:16810"/>
        <dbReference type="ChEBI" id="CHEBI:30031"/>
        <dbReference type="ChEBI" id="CHEBI:58524"/>
        <dbReference type="ChEBI" id="CHEBI:58594"/>
        <dbReference type="EC" id="1.14.11.13"/>
    </reaction>
</comment>
<dbReference type="InterPro" id="IPR005123">
    <property type="entry name" value="Oxoglu/Fe-dep_dioxygenase_dom"/>
</dbReference>
<evidence type="ECO:0000256" key="4">
    <source>
        <dbReference type="ARBA" id="ARBA00023002"/>
    </source>
</evidence>
<dbReference type="AlphaFoldDB" id="A0A067HG46"/>
<dbReference type="Pfam" id="PF03171">
    <property type="entry name" value="2OG-FeII_Oxy"/>
    <property type="match status" value="1"/>
</dbReference>
<dbReference type="InterPro" id="IPR026992">
    <property type="entry name" value="DIOX_N"/>
</dbReference>
<dbReference type="PROSITE" id="PS51471">
    <property type="entry name" value="FE2OG_OXY"/>
    <property type="match status" value="1"/>
</dbReference>
<keyword evidence="4 10" id="KW-0560">Oxidoreductase</keyword>
<dbReference type="FunFam" id="2.60.120.330:FF:000025">
    <property type="entry name" value="Gibberellin 2-beta-dioxygenase 2"/>
    <property type="match status" value="1"/>
</dbReference>
<feature type="domain" description="Fe2OG dioxygenase" evidence="11">
    <location>
        <begin position="169"/>
        <end position="273"/>
    </location>
</feature>
<evidence type="ECO:0000256" key="9">
    <source>
        <dbReference type="ARBA" id="ARBA00066708"/>
    </source>
</evidence>
<dbReference type="GO" id="GO:0045543">
    <property type="term" value="F:gibberellin 2-beta-dioxygenase activity"/>
    <property type="evidence" value="ECO:0000318"/>
    <property type="project" value="GO_Central"/>
</dbReference>
<evidence type="ECO:0000256" key="7">
    <source>
        <dbReference type="ARBA" id="ARBA00052204"/>
    </source>
</evidence>
<dbReference type="EMBL" id="KK784873">
    <property type="protein sequence ID" value="KDO86886.1"/>
    <property type="molecule type" value="Genomic_DNA"/>
</dbReference>
<evidence type="ECO:0000256" key="1">
    <source>
        <dbReference type="ARBA" id="ARBA00004972"/>
    </source>
</evidence>
<evidence type="ECO:0000259" key="11">
    <source>
        <dbReference type="PROSITE" id="PS51471"/>
    </source>
</evidence>
<accession>A0A067HG46</accession>
<dbReference type="Pfam" id="PF14226">
    <property type="entry name" value="DIOX_N"/>
    <property type="match status" value="1"/>
</dbReference>